<evidence type="ECO:0000256" key="2">
    <source>
        <dbReference type="ARBA" id="ARBA00022490"/>
    </source>
</evidence>
<feature type="coiled-coil region" evidence="5">
    <location>
        <begin position="218"/>
        <end position="259"/>
    </location>
</feature>
<protein>
    <submittedName>
        <fullName evidence="7">Uncharacterized protein</fullName>
    </submittedName>
</protein>
<gene>
    <name evidence="7" type="ORF">HK100_001477</name>
</gene>
<accession>A0AAD5T8D1</accession>
<feature type="coiled-coil region" evidence="5">
    <location>
        <begin position="304"/>
        <end position="427"/>
    </location>
</feature>
<feature type="coiled-coil region" evidence="5">
    <location>
        <begin position="38"/>
        <end position="65"/>
    </location>
</feature>
<name>A0AAD5T8D1_9FUNG</name>
<evidence type="ECO:0000256" key="4">
    <source>
        <dbReference type="ARBA" id="ARBA00038123"/>
    </source>
</evidence>
<feature type="compositionally biased region" description="Polar residues" evidence="6">
    <location>
        <begin position="604"/>
        <end position="622"/>
    </location>
</feature>
<comment type="similarity">
    <text evidence="4">Belongs to the CEP135/TSGA10 family.</text>
</comment>
<feature type="coiled-coil region" evidence="5">
    <location>
        <begin position="958"/>
        <end position="1104"/>
    </location>
</feature>
<keyword evidence="5" id="KW-0175">Coiled coil</keyword>
<dbReference type="SUPFAM" id="SSF57997">
    <property type="entry name" value="Tropomyosin"/>
    <property type="match status" value="1"/>
</dbReference>
<dbReference type="GO" id="GO:0005814">
    <property type="term" value="C:centriole"/>
    <property type="evidence" value="ECO:0007669"/>
    <property type="project" value="UniProtKB-SubCell"/>
</dbReference>
<dbReference type="AlphaFoldDB" id="A0AAD5T8D1"/>
<sequence length="1235" mass="141893">MALSAEHEFLRHRLAQLDFREPFSADSFALVRHLLADLVQTTDSAAKFKAEAERARKEKHALAEQNAPLRAELARLTAENNQVHLDLIRLSDDRDARDKRAAQTARNAAIEISELKFMVAQYSQKLAGEQRRGEEERAKAEEAFQKMGLFSTSAVTAKNSASIEFNVKMDKKKRDVNSLFERLQKIDLDTGLAISTEPMTGSSSQNFNPPPPVAIDALRITQARVEQLETTLNEVSNQNADLENEIQTVRDQVATREQEIMRLGAQLELSRAQQFSSVQIEGRPLGYLRDEGAPLTPAETIHQLPLARQRISQLELQIEHLQEHIDSLEKERAGVSDEKAQFALGFEDERRFLKMEIEEEREKNIKMLEATKELEKMVGELIIMKEGIEKSAAKKIGDREGKLEKANDELRIETENLLRKVSNLESIVLEKSTRVNFLEHEIENFRNRSPTQNLAQNLESKITELTNQINDRDNLKNGLERDLQNLRRQLEFAMKNNEKAEEIILAHSRLQVQKQELDQEFESVKKERDDLINVLRKFEEQLTDMHEAVQQLTSDRDNFSLLYRQAHSEVQNLRARISGTEENEQSADSVARGLNSGTKIPRLQSGTGSKLTPAAKSSNSPKPRNDTLETKLSETISKLEEAKARVQILEGRERELEDEVMKLQGDLKAVIFRQREAGVNAGETIRQIEIERDRLRENLENKAVIVTALEEKAQLLNEKLNFKDLELSDKDRKMDDLRNGIAMMEMNLNDATMQLKDARSKLHEAQTKLNASEQELTQIQQQTRQQQEKIGAHSELLAQVDQDRDRFRNEVDAAVERISELNSSLSSTKNELQKSQSELAQAYENLDQMNRQLNDQDHEVAGLQSQIRIVSSERDRFANEVARANEDLRNLSTDLTAMTRENQSLNGELSQLAREREALKSDLSECESQIKYLDALVREKDNEKDHAMSSYMKICTERDRLNIQIRSAAEEVNELRMEVIMRDKRVVQIQREYEELQGSVGKLKIDLNAYEKQCSNLTKSLATSERNCKNLDTEKQRLLREISAVRELAQSFDRNRENLQRELSATKIESERMERNLEKVITEQDNLVNELRNEKIKYERLEGLLAVERTKKMAIENSKIEMMYGQQAASLAAATRDVTTANEQLVNAQRSIERLDFLLAEKHAELQNCQKIIDMKVTSPDRERDPGDSQTLARSIKNETELEKKIQSELESTKEQLRIYEIHLKLNHINEFQNN</sequence>
<dbReference type="Gene3D" id="1.10.287.1490">
    <property type="match status" value="1"/>
</dbReference>
<evidence type="ECO:0000256" key="6">
    <source>
        <dbReference type="SAM" id="MobiDB-lite"/>
    </source>
</evidence>
<proteinExistence type="inferred from homology"/>
<evidence type="ECO:0000256" key="1">
    <source>
        <dbReference type="ARBA" id="ARBA00004114"/>
    </source>
</evidence>
<comment type="caution">
    <text evidence="7">The sequence shown here is derived from an EMBL/GenBank/DDBJ whole genome shotgun (WGS) entry which is preliminary data.</text>
</comment>
<dbReference type="EMBL" id="JADGJH010000132">
    <property type="protein sequence ID" value="KAJ3136723.1"/>
    <property type="molecule type" value="Genomic_DNA"/>
</dbReference>
<keyword evidence="2" id="KW-0963">Cytoplasm</keyword>
<organism evidence="7 8">
    <name type="scientific">Physocladia obscura</name>
    <dbReference type="NCBI Taxonomy" id="109957"/>
    <lineage>
        <taxon>Eukaryota</taxon>
        <taxon>Fungi</taxon>
        <taxon>Fungi incertae sedis</taxon>
        <taxon>Chytridiomycota</taxon>
        <taxon>Chytridiomycota incertae sedis</taxon>
        <taxon>Chytridiomycetes</taxon>
        <taxon>Chytridiales</taxon>
        <taxon>Chytriomycetaceae</taxon>
        <taxon>Physocladia</taxon>
    </lineage>
</organism>
<dbReference type="PANTHER" id="PTHR20544:SF0">
    <property type="entry name" value="NUCLEOPROTEIN TPR_MLP1 DOMAIN-CONTAINING PROTEIN"/>
    <property type="match status" value="1"/>
</dbReference>
<dbReference type="InterPro" id="IPR051877">
    <property type="entry name" value="Centriole_BasalBody_StrucProt"/>
</dbReference>
<reference evidence="7" key="1">
    <citation type="submission" date="2020-05" db="EMBL/GenBank/DDBJ databases">
        <title>Phylogenomic resolution of chytrid fungi.</title>
        <authorList>
            <person name="Stajich J.E."/>
            <person name="Amses K."/>
            <person name="Simmons R."/>
            <person name="Seto K."/>
            <person name="Myers J."/>
            <person name="Bonds A."/>
            <person name="Quandt C.A."/>
            <person name="Barry K."/>
            <person name="Liu P."/>
            <person name="Grigoriev I."/>
            <person name="Longcore J.E."/>
            <person name="James T.Y."/>
        </authorList>
    </citation>
    <scope>NUCLEOTIDE SEQUENCE</scope>
    <source>
        <strain evidence="7">JEL0513</strain>
    </source>
</reference>
<keyword evidence="8" id="KW-1185">Reference proteome</keyword>
<dbReference type="Gene3D" id="6.10.250.3110">
    <property type="match status" value="1"/>
</dbReference>
<comment type="subcellular location">
    <subcellularLocation>
        <location evidence="1">Cytoplasm</location>
        <location evidence="1">Cytoskeleton</location>
        <location evidence="1">Microtubule organizing center</location>
        <location evidence="1">Centrosome</location>
        <location evidence="1">Centriole</location>
    </subcellularLocation>
</comment>
<evidence type="ECO:0000256" key="3">
    <source>
        <dbReference type="ARBA" id="ARBA00023212"/>
    </source>
</evidence>
<dbReference type="Proteomes" id="UP001211907">
    <property type="component" value="Unassembled WGS sequence"/>
</dbReference>
<evidence type="ECO:0000313" key="8">
    <source>
        <dbReference type="Proteomes" id="UP001211907"/>
    </source>
</evidence>
<feature type="region of interest" description="Disordered" evidence="6">
    <location>
        <begin position="576"/>
        <end position="628"/>
    </location>
</feature>
<evidence type="ECO:0000256" key="5">
    <source>
        <dbReference type="SAM" id="Coils"/>
    </source>
</evidence>
<evidence type="ECO:0000313" key="7">
    <source>
        <dbReference type="EMBL" id="KAJ3136723.1"/>
    </source>
</evidence>
<dbReference type="PANTHER" id="PTHR20544">
    <property type="entry name" value="CENTROSOMAL PROTEIN CEP135"/>
    <property type="match status" value="1"/>
</dbReference>
<keyword evidence="3" id="KW-0206">Cytoskeleton</keyword>